<dbReference type="EMBL" id="KK113994">
    <property type="protein sequence ID" value="KFM61507.1"/>
    <property type="molecule type" value="Genomic_DNA"/>
</dbReference>
<organism evidence="1 2">
    <name type="scientific">Stegodyphus mimosarum</name>
    <name type="common">African social velvet spider</name>
    <dbReference type="NCBI Taxonomy" id="407821"/>
    <lineage>
        <taxon>Eukaryota</taxon>
        <taxon>Metazoa</taxon>
        <taxon>Ecdysozoa</taxon>
        <taxon>Arthropoda</taxon>
        <taxon>Chelicerata</taxon>
        <taxon>Arachnida</taxon>
        <taxon>Araneae</taxon>
        <taxon>Araneomorphae</taxon>
        <taxon>Entelegynae</taxon>
        <taxon>Eresoidea</taxon>
        <taxon>Eresidae</taxon>
        <taxon>Stegodyphus</taxon>
    </lineage>
</organism>
<sequence length="94" mass="10762">MQTFETYRIFSSGETTLPSTTEALLLAYVLFVKEEKIIQEMLFEKSLIADTKSESIFNTVKDYFKEKNIPLANSLLPLIEFLKWLVVVVGSSSF</sequence>
<protein>
    <submittedName>
        <fullName evidence="1">Uncharacterized protein</fullName>
    </submittedName>
</protein>
<evidence type="ECO:0000313" key="2">
    <source>
        <dbReference type="Proteomes" id="UP000054359"/>
    </source>
</evidence>
<dbReference type="AlphaFoldDB" id="A0A087T8R8"/>
<dbReference type="OrthoDB" id="10060419at2759"/>
<feature type="non-terminal residue" evidence="1">
    <location>
        <position position="94"/>
    </location>
</feature>
<accession>A0A087T8R8</accession>
<reference evidence="1 2" key="1">
    <citation type="submission" date="2013-11" db="EMBL/GenBank/DDBJ databases">
        <title>Genome sequencing of Stegodyphus mimosarum.</title>
        <authorList>
            <person name="Bechsgaard J."/>
        </authorList>
    </citation>
    <scope>NUCLEOTIDE SEQUENCE [LARGE SCALE GENOMIC DNA]</scope>
</reference>
<dbReference type="Proteomes" id="UP000054359">
    <property type="component" value="Unassembled WGS sequence"/>
</dbReference>
<proteinExistence type="predicted"/>
<name>A0A087T8R8_STEMI</name>
<gene>
    <name evidence="1" type="ORF">X975_13235</name>
</gene>
<evidence type="ECO:0000313" key="1">
    <source>
        <dbReference type="EMBL" id="KFM61507.1"/>
    </source>
</evidence>
<keyword evidence="2" id="KW-1185">Reference proteome</keyword>